<sequence length="614" mass="65414">MAPLDPDVTGHSNALPLAVFSSQILAVAGLSTHILLSIYRTAKFLPPSAATRAQQSTRRRHAALFFSLGAVALASVTTFAIAWRILSYFEWADHKGDAREVPGSLWTGWYGTGEKGVGRWRLGDWWSDVDDISKADAVVLAAPESFFYLYEHFTGVTAAAIFFGVEGRRRNLPISTIASFVLLSAMGSLGWALNLFFVLLLYTPMAVHDDGSVRHDTHFAPHPAVLYVPVIGAIALEQSLPMLLARRTDLTLFRIAYVTVPLFLAFAPEIIPLNWGRLHATKAAAHHSYAPAFHTLGLSSLVLHWAQFLAALLVNTPPPRSSVYDVFHRAIGVPGEAETPSSRLRAGLANTFDKLKLVSGHPAVSVTGMDVLVTGATLLAWAFVRRVDVGDVLECSVLRFLSGRGGRKGRHVAFKEKEEVVEGGEGEGREGLKKTKEKGGELDGSAKTSMSTPPRRGRGRPRKGTVTTTSPKGTEAAPSALAHSLTTGSAPASTSSAPSPGSTPLRRSTRRRTRTRANPTDALHRAVESSPSSHSSSDEAEGEDGDGTYEPPARLSSALEQTEFEGSSSRSGFGGEEELIEGGEATALALVLAFLGGLGQVGAGVLGAEVIGGW</sequence>
<accession>A0A6A6JNI4</accession>
<feature type="transmembrane region" description="Helical" evidence="4">
    <location>
        <begin position="63"/>
        <end position="86"/>
    </location>
</feature>
<evidence type="ECO:0000256" key="4">
    <source>
        <dbReference type="SAM" id="Phobius"/>
    </source>
</evidence>
<name>A0A6A6JNI4_WESOR</name>
<dbReference type="PROSITE" id="PS00354">
    <property type="entry name" value="HMGI_Y"/>
    <property type="match status" value="1"/>
</dbReference>
<feature type="transmembrane region" description="Helical" evidence="4">
    <location>
        <begin position="177"/>
        <end position="204"/>
    </location>
</feature>
<feature type="compositionally biased region" description="Acidic residues" evidence="3">
    <location>
        <begin position="538"/>
        <end position="547"/>
    </location>
</feature>
<organism evidence="5 6">
    <name type="scientific">Westerdykella ornata</name>
    <dbReference type="NCBI Taxonomy" id="318751"/>
    <lineage>
        <taxon>Eukaryota</taxon>
        <taxon>Fungi</taxon>
        <taxon>Dikarya</taxon>
        <taxon>Ascomycota</taxon>
        <taxon>Pezizomycotina</taxon>
        <taxon>Dothideomycetes</taxon>
        <taxon>Pleosporomycetidae</taxon>
        <taxon>Pleosporales</taxon>
        <taxon>Sporormiaceae</taxon>
        <taxon>Westerdykella</taxon>
    </lineage>
</organism>
<proteinExistence type="predicted"/>
<feature type="transmembrane region" description="Helical" evidence="4">
    <location>
        <begin position="252"/>
        <end position="271"/>
    </location>
</feature>
<keyword evidence="4" id="KW-1133">Transmembrane helix</keyword>
<dbReference type="RefSeq" id="XP_033654755.1">
    <property type="nucleotide sequence ID" value="XM_033798247.1"/>
</dbReference>
<dbReference type="OrthoDB" id="2126185at2759"/>
<keyword evidence="4" id="KW-0472">Membrane</keyword>
<evidence type="ECO:0000256" key="3">
    <source>
        <dbReference type="SAM" id="MobiDB-lite"/>
    </source>
</evidence>
<evidence type="ECO:0000313" key="6">
    <source>
        <dbReference type="Proteomes" id="UP000800097"/>
    </source>
</evidence>
<dbReference type="GeneID" id="54551422"/>
<feature type="transmembrane region" description="Helical" evidence="4">
    <location>
        <begin position="224"/>
        <end position="245"/>
    </location>
</feature>
<dbReference type="AlphaFoldDB" id="A0A6A6JNI4"/>
<evidence type="ECO:0000256" key="2">
    <source>
        <dbReference type="ARBA" id="ARBA00023242"/>
    </source>
</evidence>
<feature type="transmembrane region" description="Helical" evidence="4">
    <location>
        <begin position="147"/>
        <end position="165"/>
    </location>
</feature>
<evidence type="ECO:0000313" key="5">
    <source>
        <dbReference type="EMBL" id="KAF2277216.1"/>
    </source>
</evidence>
<feature type="region of interest" description="Disordered" evidence="3">
    <location>
        <begin position="418"/>
        <end position="578"/>
    </location>
</feature>
<dbReference type="EMBL" id="ML986491">
    <property type="protein sequence ID" value="KAF2277216.1"/>
    <property type="molecule type" value="Genomic_DNA"/>
</dbReference>
<reference evidence="5" key="1">
    <citation type="journal article" date="2020" name="Stud. Mycol.">
        <title>101 Dothideomycetes genomes: a test case for predicting lifestyles and emergence of pathogens.</title>
        <authorList>
            <person name="Haridas S."/>
            <person name="Albert R."/>
            <person name="Binder M."/>
            <person name="Bloem J."/>
            <person name="Labutti K."/>
            <person name="Salamov A."/>
            <person name="Andreopoulos B."/>
            <person name="Baker S."/>
            <person name="Barry K."/>
            <person name="Bills G."/>
            <person name="Bluhm B."/>
            <person name="Cannon C."/>
            <person name="Castanera R."/>
            <person name="Culley D."/>
            <person name="Daum C."/>
            <person name="Ezra D."/>
            <person name="Gonzalez J."/>
            <person name="Henrissat B."/>
            <person name="Kuo A."/>
            <person name="Liang C."/>
            <person name="Lipzen A."/>
            <person name="Lutzoni F."/>
            <person name="Magnuson J."/>
            <person name="Mondo S."/>
            <person name="Nolan M."/>
            <person name="Ohm R."/>
            <person name="Pangilinan J."/>
            <person name="Park H.-J."/>
            <person name="Ramirez L."/>
            <person name="Alfaro M."/>
            <person name="Sun H."/>
            <person name="Tritt A."/>
            <person name="Yoshinaga Y."/>
            <person name="Zwiers L.-H."/>
            <person name="Turgeon B."/>
            <person name="Goodwin S."/>
            <person name="Spatafora J."/>
            <person name="Crous P."/>
            <person name="Grigoriev I."/>
        </authorList>
    </citation>
    <scope>NUCLEOTIDE SEQUENCE</scope>
    <source>
        <strain evidence="5">CBS 379.55</strain>
    </source>
</reference>
<dbReference type="GO" id="GO:0005634">
    <property type="term" value="C:nucleus"/>
    <property type="evidence" value="ECO:0007669"/>
    <property type="project" value="UniProtKB-SubCell"/>
</dbReference>
<keyword evidence="2" id="KW-0539">Nucleus</keyword>
<dbReference type="GO" id="GO:0006355">
    <property type="term" value="P:regulation of DNA-templated transcription"/>
    <property type="evidence" value="ECO:0007669"/>
    <property type="project" value="InterPro"/>
</dbReference>
<protein>
    <submittedName>
        <fullName evidence="5">Uncharacterized protein</fullName>
    </submittedName>
</protein>
<comment type="subcellular location">
    <subcellularLocation>
        <location evidence="1">Nucleus</location>
    </subcellularLocation>
</comment>
<dbReference type="InterPro" id="IPR000637">
    <property type="entry name" value="HMGI/Y_DNA-bd_CS"/>
</dbReference>
<dbReference type="Proteomes" id="UP000800097">
    <property type="component" value="Unassembled WGS sequence"/>
</dbReference>
<evidence type="ECO:0000256" key="1">
    <source>
        <dbReference type="ARBA" id="ARBA00004123"/>
    </source>
</evidence>
<feature type="compositionally biased region" description="Basic and acidic residues" evidence="3">
    <location>
        <begin position="418"/>
        <end position="441"/>
    </location>
</feature>
<feature type="compositionally biased region" description="Low complexity" evidence="3">
    <location>
        <begin position="484"/>
        <end position="506"/>
    </location>
</feature>
<keyword evidence="6" id="KW-1185">Reference proteome</keyword>
<feature type="transmembrane region" description="Helical" evidence="4">
    <location>
        <begin position="20"/>
        <end position="42"/>
    </location>
</feature>
<keyword evidence="4" id="KW-0812">Transmembrane</keyword>
<gene>
    <name evidence="5" type="ORF">EI97DRAFT_432814</name>
</gene>